<protein>
    <recommendedName>
        <fullName evidence="7">Ubiquitin-activating enzyme E1 C-terminal domain-containing protein</fullName>
    </recommendedName>
</protein>
<keyword evidence="6" id="KW-1185">Reference proteome</keyword>
<dbReference type="GO" id="GO:0019948">
    <property type="term" value="F:SUMO activating enzyme activity"/>
    <property type="evidence" value="ECO:0007669"/>
    <property type="project" value="TreeGrafter"/>
</dbReference>
<dbReference type="InterPro" id="IPR042302">
    <property type="entry name" value="E1_FCCH_sf"/>
</dbReference>
<dbReference type="Proteomes" id="UP000481153">
    <property type="component" value="Unassembled WGS sequence"/>
</dbReference>
<dbReference type="InterPro" id="IPR042449">
    <property type="entry name" value="Ub-E1_IAD_1"/>
</dbReference>
<dbReference type="GO" id="GO:0031510">
    <property type="term" value="C:SUMO activating enzyme complex"/>
    <property type="evidence" value="ECO:0007669"/>
    <property type="project" value="TreeGrafter"/>
</dbReference>
<feature type="domain" description="Ubiquitin-activating enzyme E1 four-helix bundle" evidence="4">
    <location>
        <begin position="281"/>
        <end position="349"/>
    </location>
</feature>
<dbReference type="EMBL" id="VJMJ01000119">
    <property type="protein sequence ID" value="KAF0733817.1"/>
    <property type="molecule type" value="Genomic_DNA"/>
</dbReference>
<dbReference type="Gene3D" id="3.50.50.80">
    <property type="entry name" value="Ubiquitin-activating enzyme E1, inactive adenylation domain, subdomain 1"/>
    <property type="match status" value="1"/>
</dbReference>
<dbReference type="Pfam" id="PF00899">
    <property type="entry name" value="ThiF"/>
    <property type="match status" value="2"/>
</dbReference>
<organism evidence="5 6">
    <name type="scientific">Aphanomyces euteiches</name>
    <dbReference type="NCBI Taxonomy" id="100861"/>
    <lineage>
        <taxon>Eukaryota</taxon>
        <taxon>Sar</taxon>
        <taxon>Stramenopiles</taxon>
        <taxon>Oomycota</taxon>
        <taxon>Saprolegniomycetes</taxon>
        <taxon>Saprolegniales</taxon>
        <taxon>Verrucalvaceae</taxon>
        <taxon>Aphanomyces</taxon>
    </lineage>
</organism>
<dbReference type="InterPro" id="IPR032420">
    <property type="entry name" value="E1_4HB"/>
</dbReference>
<sequence length="1015" mass="111751">MAASASPRDHYTRPLLAFGSKWMKSIAMMKVLVVGLRGLGVDVGKRKACLESDVDVAVRNLMCHGVNAIALLDDDCLREDDIASSTFFDISDVGRKKSVVVKARLAHLNAATRLSTLSGILTSDLLLNYHAVVVTSGPLSREEIAGLSEFCRMQEPPIGVVVAESRGLLASIFVDFGHSHIAEEDESPEFTIVNLDVVGGIVHVREPYIQHMIQAGDLVEFAFCQSPQADAAWLHKLQLLVVEVLSLTALRVHFGVSRLTSFHLNDLPRLKLHKVYGCRSIAHMSYRENIVKPQLVECPYYFAAKDTGRAKQLHAVLQGLYTFRQHHGFFPQPNNIGHGNEILKLTQDFVAQTNSVAASNGLAHAFDPVNATLALEVARCASVEFHPLSACVAGMACIELFKFCFGCPLTQVMHWDVLDVLPPVKDLKKETIFHDAARLRESSMLAMFGNEALTRLKHARILVVGCGSVGCEAIQNLSLMGVGTSGPGNVVIDGNQVKLHDVTTQSLFRGDDVGQNKAKVASTRHAKWHPIPAPLQMDDPNIDDKLWTSLDAVVATVEASFIQQLVDEQCFVNEKSVVSGFSTGMTGTVRVYEPHTTQRWVEGQLQDDSASLFLVDRIAMLKASIKPPQPSLAHPIDVTRAFESHRVVRWARTLYDDVFVQSLSCLKLAWTDKINGRSKRRDATFYEFACQAYVRCQALKSVAACIDVAMHVFQTALAPFNVSFNCNDPTHAAFVQVCAVLLSHTMALPMFQDVSLETCRREPLGTPSTLSSTLSAEDFQALSATEMEPVVEPSRVMPFDVMNDSNRHVLFVQTAANVAASVLGIRPIGFFPCKALCGCRADSTATAAIVGGLASIEVVKAVLRKSTCLRQSDYRVFSGLLAFGVPPPPQPLQSIALDATRGTPLRVCPANITLWRKLVVQCTLVPRLLTVEDFLRYLKTKYEVHVERILWRQHSLFATNEQAKLKSSVFELWKAVTGRQSESPRFLMLDIHSRDNDGDVVLPSIQLLAPRDDTK</sequence>
<dbReference type="GO" id="GO:0005737">
    <property type="term" value="C:cytoplasm"/>
    <property type="evidence" value="ECO:0007669"/>
    <property type="project" value="TreeGrafter"/>
</dbReference>
<comment type="similarity">
    <text evidence="1">Belongs to the ubiquitin-activating E1 family.</text>
</comment>
<comment type="pathway">
    <text evidence="2">Protein modification.</text>
</comment>
<evidence type="ECO:0000259" key="4">
    <source>
        <dbReference type="Pfam" id="PF16191"/>
    </source>
</evidence>
<dbReference type="Gene3D" id="3.40.50.12550">
    <property type="entry name" value="Ubiquitin-activating enzyme E1, inactive adenylation domain, subdomain 2"/>
    <property type="match status" value="1"/>
</dbReference>
<evidence type="ECO:0000256" key="2">
    <source>
        <dbReference type="ARBA" id="ARBA00043952"/>
    </source>
</evidence>
<proteinExistence type="inferred from homology"/>
<feature type="domain" description="THIF-type NAD/FAD binding fold" evidence="3">
    <location>
        <begin position="12"/>
        <end position="118"/>
    </location>
</feature>
<dbReference type="AlphaFoldDB" id="A0A6G0X1P3"/>
<reference evidence="5 6" key="1">
    <citation type="submission" date="2019-07" db="EMBL/GenBank/DDBJ databases">
        <title>Genomics analysis of Aphanomyces spp. identifies a new class of oomycete effector associated with host adaptation.</title>
        <authorList>
            <person name="Gaulin E."/>
        </authorList>
    </citation>
    <scope>NUCLEOTIDE SEQUENCE [LARGE SCALE GENOMIC DNA]</scope>
    <source>
        <strain evidence="5 6">ATCC 201684</strain>
    </source>
</reference>
<evidence type="ECO:0000313" key="6">
    <source>
        <dbReference type="Proteomes" id="UP000481153"/>
    </source>
</evidence>
<dbReference type="InterPro" id="IPR045886">
    <property type="entry name" value="ThiF/MoeB/HesA"/>
</dbReference>
<gene>
    <name evidence="5" type="ORF">Ae201684_009382</name>
</gene>
<feature type="domain" description="THIF-type NAD/FAD binding fold" evidence="3">
    <location>
        <begin position="444"/>
        <end position="865"/>
    </location>
</feature>
<dbReference type="Gene3D" id="3.40.50.720">
    <property type="entry name" value="NAD(P)-binding Rossmann-like Domain"/>
    <property type="match status" value="1"/>
</dbReference>
<accession>A0A6G0X1P3</accession>
<comment type="caution">
    <text evidence="5">The sequence shown here is derived from an EMBL/GenBank/DDBJ whole genome shotgun (WGS) entry which is preliminary data.</text>
</comment>
<dbReference type="SUPFAM" id="SSF69572">
    <property type="entry name" value="Activating enzymes of the ubiquitin-like proteins"/>
    <property type="match status" value="2"/>
</dbReference>
<dbReference type="PANTHER" id="PTHR10953:SF102">
    <property type="entry name" value="ADENYLYLTRANSFERASE AND SULFURTRANSFERASE MOCS3"/>
    <property type="match status" value="1"/>
</dbReference>
<dbReference type="Gene3D" id="2.40.30.180">
    <property type="entry name" value="Ubiquitin-activating enzyme E1, FCCH domain"/>
    <property type="match status" value="1"/>
</dbReference>
<evidence type="ECO:0000259" key="3">
    <source>
        <dbReference type="Pfam" id="PF00899"/>
    </source>
</evidence>
<name>A0A6G0X1P3_9STRA</name>
<dbReference type="GO" id="GO:0016925">
    <property type="term" value="P:protein sumoylation"/>
    <property type="evidence" value="ECO:0007669"/>
    <property type="project" value="TreeGrafter"/>
</dbReference>
<dbReference type="Pfam" id="PF16191">
    <property type="entry name" value="E1_4HB"/>
    <property type="match status" value="1"/>
</dbReference>
<evidence type="ECO:0000313" key="5">
    <source>
        <dbReference type="EMBL" id="KAF0733817.1"/>
    </source>
</evidence>
<evidence type="ECO:0008006" key="7">
    <source>
        <dbReference type="Google" id="ProtNLM"/>
    </source>
</evidence>
<evidence type="ECO:0000256" key="1">
    <source>
        <dbReference type="ARBA" id="ARBA00005673"/>
    </source>
</evidence>
<dbReference type="InterPro" id="IPR035985">
    <property type="entry name" value="Ubiquitin-activating_enz"/>
</dbReference>
<dbReference type="PANTHER" id="PTHR10953">
    <property type="entry name" value="UBIQUITIN-ACTIVATING ENZYME E1"/>
    <property type="match status" value="1"/>
</dbReference>
<dbReference type="VEuPathDB" id="FungiDB:AeMF1_010138"/>
<dbReference type="InterPro" id="IPR000594">
    <property type="entry name" value="ThiF_NAD_FAD-bd"/>
</dbReference>